<dbReference type="RefSeq" id="WP_213536515.1">
    <property type="nucleotide sequence ID" value="NZ_BOVQ01000007.1"/>
</dbReference>
<evidence type="ECO:0000256" key="6">
    <source>
        <dbReference type="ARBA" id="ARBA00023136"/>
    </source>
</evidence>
<evidence type="ECO:0000256" key="3">
    <source>
        <dbReference type="ARBA" id="ARBA00022448"/>
    </source>
</evidence>
<feature type="transmembrane region" description="Helical" evidence="7">
    <location>
        <begin position="15"/>
        <end position="33"/>
    </location>
</feature>
<reference evidence="11" key="1">
    <citation type="journal article" date="2019" name="Int. J. Syst. Evol. Microbiol.">
        <title>The Global Catalogue of Microorganisms (GCM) 10K type strain sequencing project: providing services to taxonomists for standard genome sequencing and annotation.</title>
        <authorList>
            <consortium name="The Broad Institute Genomics Platform"/>
            <consortium name="The Broad Institute Genome Sequencing Center for Infectious Disease"/>
            <person name="Wu L."/>
            <person name="Ma J."/>
        </authorList>
    </citation>
    <scope>NUCLEOTIDE SEQUENCE [LARGE SCALE GENOMIC DNA]</scope>
    <source>
        <strain evidence="11">CCUG 63287</strain>
    </source>
</reference>
<keyword evidence="3" id="KW-0813">Transport</keyword>
<feature type="transmembrane region" description="Helical" evidence="7">
    <location>
        <begin position="81"/>
        <end position="98"/>
    </location>
</feature>
<proteinExistence type="inferred from homology"/>
<dbReference type="Proteomes" id="UP001595987">
    <property type="component" value="Unassembled WGS sequence"/>
</dbReference>
<evidence type="ECO:0000256" key="2">
    <source>
        <dbReference type="ARBA" id="ARBA00008114"/>
    </source>
</evidence>
<keyword evidence="5 7" id="KW-1133">Transmembrane helix</keyword>
<dbReference type="InterPro" id="IPR027470">
    <property type="entry name" value="Cation_efflux_CTD"/>
</dbReference>
<dbReference type="InterPro" id="IPR058533">
    <property type="entry name" value="Cation_efflux_TM"/>
</dbReference>
<feature type="transmembrane region" description="Helical" evidence="7">
    <location>
        <begin position="53"/>
        <end position="69"/>
    </location>
</feature>
<evidence type="ECO:0000256" key="5">
    <source>
        <dbReference type="ARBA" id="ARBA00022989"/>
    </source>
</evidence>
<evidence type="ECO:0000259" key="9">
    <source>
        <dbReference type="Pfam" id="PF16916"/>
    </source>
</evidence>
<accession>A0ABV9JFN7</accession>
<feature type="domain" description="Cation efflux protein transmembrane" evidence="8">
    <location>
        <begin position="16"/>
        <end position="208"/>
    </location>
</feature>
<dbReference type="InterPro" id="IPR036837">
    <property type="entry name" value="Cation_efflux_CTD_sf"/>
</dbReference>
<evidence type="ECO:0000259" key="8">
    <source>
        <dbReference type="Pfam" id="PF01545"/>
    </source>
</evidence>
<evidence type="ECO:0000256" key="4">
    <source>
        <dbReference type="ARBA" id="ARBA00022692"/>
    </source>
</evidence>
<dbReference type="SUPFAM" id="SSF161111">
    <property type="entry name" value="Cation efflux protein transmembrane domain-like"/>
    <property type="match status" value="1"/>
</dbReference>
<dbReference type="InterPro" id="IPR050291">
    <property type="entry name" value="CDF_Transporter"/>
</dbReference>
<comment type="similarity">
    <text evidence="2">Belongs to the cation diffusion facilitator (CDF) transporter (TC 2.A.4) family.</text>
</comment>
<evidence type="ECO:0000256" key="1">
    <source>
        <dbReference type="ARBA" id="ARBA00004141"/>
    </source>
</evidence>
<feature type="domain" description="Cation efflux protein cytoplasmic" evidence="9">
    <location>
        <begin position="221"/>
        <end position="288"/>
    </location>
</feature>
<gene>
    <name evidence="10" type="ORF">ACFO26_10525</name>
</gene>
<keyword evidence="4 7" id="KW-0812">Transmembrane</keyword>
<keyword evidence="11" id="KW-1185">Reference proteome</keyword>
<dbReference type="Gene3D" id="1.20.1510.10">
    <property type="entry name" value="Cation efflux protein transmembrane domain"/>
    <property type="match status" value="1"/>
</dbReference>
<name>A0ABV9JFN7_9LACT</name>
<protein>
    <submittedName>
        <fullName evidence="10">Cation diffusion facilitator family transporter</fullName>
    </submittedName>
</protein>
<sequence>MQNIRTNNLKIAERGIWVSIGAYIFLSIGQIAVAELVHSDALRANGFNNVTDILGNIAILIGLRIARIPKDADHTYGHWKVESIASLISSFIMFLVGFEVLRETVMNFVNGTSESVDPIGSIAGLLSGLIMLVVYFYSRNLAKKTRSQALIASSKDNLSDSLTSFGTAIAVVASAIHMEWLDKVMAVVICAFILKTAYDIFRDSTFSLSDGFDDNLLIDYQHAVEQLHKVKRVKMMRGRMYGSNIFLDVVVEMSPDLSVFESHEATEDIENLLREQFDVFDTDVHVEPAALPEEEQFASRALELLPKEEQFLNDENIENLIEKDNFQEILFDGTVINSVEKLTKLSKKNLAIKNYQAKQVSKKTFILTYEYTDSTASYMVSSTWRRNEYWYCIFRQTTKIIKE</sequence>
<dbReference type="InterPro" id="IPR002524">
    <property type="entry name" value="Cation_efflux"/>
</dbReference>
<organism evidence="10 11">
    <name type="scientific">Lactococcus nasutitermitis</name>
    <dbReference type="NCBI Taxonomy" id="1652957"/>
    <lineage>
        <taxon>Bacteria</taxon>
        <taxon>Bacillati</taxon>
        <taxon>Bacillota</taxon>
        <taxon>Bacilli</taxon>
        <taxon>Lactobacillales</taxon>
        <taxon>Streptococcaceae</taxon>
        <taxon>Lactococcus</taxon>
    </lineage>
</organism>
<dbReference type="EMBL" id="JBHSGD010000010">
    <property type="protein sequence ID" value="MFC4653336.1"/>
    <property type="molecule type" value="Genomic_DNA"/>
</dbReference>
<dbReference type="PANTHER" id="PTHR43840:SF50">
    <property type="entry name" value="MANGANESE EFFLUX SYSTEM PROTEIN MNES"/>
    <property type="match status" value="1"/>
</dbReference>
<dbReference type="SUPFAM" id="SSF160240">
    <property type="entry name" value="Cation efflux protein cytoplasmic domain-like"/>
    <property type="match status" value="1"/>
</dbReference>
<dbReference type="Pfam" id="PF01545">
    <property type="entry name" value="Cation_efflux"/>
    <property type="match status" value="1"/>
</dbReference>
<evidence type="ECO:0000313" key="10">
    <source>
        <dbReference type="EMBL" id="MFC4653336.1"/>
    </source>
</evidence>
<comment type="subcellular location">
    <subcellularLocation>
        <location evidence="1">Membrane</location>
        <topology evidence="1">Multi-pass membrane protein</topology>
    </subcellularLocation>
</comment>
<dbReference type="Gene3D" id="3.30.70.1350">
    <property type="entry name" value="Cation efflux protein, cytoplasmic domain"/>
    <property type="match status" value="1"/>
</dbReference>
<dbReference type="PANTHER" id="PTHR43840">
    <property type="entry name" value="MITOCHONDRIAL METAL TRANSPORTER 1-RELATED"/>
    <property type="match status" value="1"/>
</dbReference>
<dbReference type="Pfam" id="PF16916">
    <property type="entry name" value="ZT_dimer"/>
    <property type="match status" value="1"/>
</dbReference>
<evidence type="ECO:0000313" key="11">
    <source>
        <dbReference type="Proteomes" id="UP001595987"/>
    </source>
</evidence>
<keyword evidence="6 7" id="KW-0472">Membrane</keyword>
<comment type="caution">
    <text evidence="10">The sequence shown here is derived from an EMBL/GenBank/DDBJ whole genome shotgun (WGS) entry which is preliminary data.</text>
</comment>
<evidence type="ECO:0000256" key="7">
    <source>
        <dbReference type="SAM" id="Phobius"/>
    </source>
</evidence>
<dbReference type="NCBIfam" id="TIGR01297">
    <property type="entry name" value="CDF"/>
    <property type="match status" value="1"/>
</dbReference>
<feature type="transmembrane region" description="Helical" evidence="7">
    <location>
        <begin position="118"/>
        <end position="137"/>
    </location>
</feature>
<dbReference type="InterPro" id="IPR027469">
    <property type="entry name" value="Cation_efflux_TMD_sf"/>
</dbReference>